<reference evidence="2 3" key="1">
    <citation type="submission" date="2018-05" db="EMBL/GenBank/DDBJ databases">
        <authorList>
            <consortium name="IHU Genomes"/>
        </authorList>
    </citation>
    <scope>NUCLEOTIDE SEQUENCE [LARGE SCALE GENOMIC DNA]</scope>
    <source>
        <strain evidence="2 3">P7335</strain>
    </source>
</reference>
<dbReference type="SUPFAM" id="SSF140453">
    <property type="entry name" value="EsxAB dimer-like"/>
    <property type="match status" value="1"/>
</dbReference>
<keyword evidence="3" id="KW-1185">Reference proteome</keyword>
<name>A0A375YDV4_MYCPF</name>
<dbReference type="InterPro" id="IPR036689">
    <property type="entry name" value="ESAT-6-like_sf"/>
</dbReference>
<evidence type="ECO:0000313" key="3">
    <source>
        <dbReference type="Proteomes" id="UP000252008"/>
    </source>
</evidence>
<organism evidence="2 3">
    <name type="scientific">Mycolicibacterium parafortuitum</name>
    <name type="common">Mycobacterium parafortuitum</name>
    <dbReference type="NCBI Taxonomy" id="39692"/>
    <lineage>
        <taxon>Bacteria</taxon>
        <taxon>Bacillati</taxon>
        <taxon>Actinomycetota</taxon>
        <taxon>Actinomycetes</taxon>
        <taxon>Mycobacteriales</taxon>
        <taxon>Mycobacteriaceae</taxon>
        <taxon>Mycolicibacterium</taxon>
    </lineage>
</organism>
<dbReference type="InterPro" id="IPR010310">
    <property type="entry name" value="T7SS_ESAT-6-like"/>
</dbReference>
<dbReference type="Proteomes" id="UP000252008">
    <property type="component" value="Unassembled WGS sequence"/>
</dbReference>
<dbReference type="Pfam" id="PF06013">
    <property type="entry name" value="WXG100"/>
    <property type="match status" value="1"/>
</dbReference>
<sequence>MSIEYNFAGIATDADDIMGAVGRTEGLLQDGKAAVTRLAAVWGGTASEAYQSVQNRWDNSSQELNMALKSLSNAIRTGGDDMYMTNEGNRGKFV</sequence>
<evidence type="ECO:0000313" key="2">
    <source>
        <dbReference type="EMBL" id="SRX79293.1"/>
    </source>
</evidence>
<dbReference type="STRING" id="39692.BST38_08120"/>
<dbReference type="EMBL" id="UEGS01000001">
    <property type="protein sequence ID" value="SRX79293.1"/>
    <property type="molecule type" value="Genomic_DNA"/>
</dbReference>
<gene>
    <name evidence="2" type="ORF">MPP7335_01030</name>
</gene>
<protein>
    <recommendedName>
        <fullName evidence="1">ESAT-6-like protein</fullName>
    </recommendedName>
</protein>
<accession>A0A375YDV4</accession>
<dbReference type="RefSeq" id="WP_083142736.1">
    <property type="nucleotide sequence ID" value="NZ_MVID01000004.1"/>
</dbReference>
<dbReference type="NCBIfam" id="TIGR03930">
    <property type="entry name" value="WXG100_ESAT6"/>
    <property type="match status" value="1"/>
</dbReference>
<evidence type="ECO:0000256" key="1">
    <source>
        <dbReference type="RuleBase" id="RU362001"/>
    </source>
</evidence>
<dbReference type="Gene3D" id="1.10.287.1060">
    <property type="entry name" value="ESAT-6-like"/>
    <property type="match status" value="1"/>
</dbReference>
<proteinExistence type="inferred from homology"/>
<dbReference type="AlphaFoldDB" id="A0A375YDV4"/>
<comment type="similarity">
    <text evidence="1">Belongs to the WXG100 family.</text>
</comment>